<dbReference type="PANTHER" id="PTHR45458:SF1">
    <property type="entry name" value="SHORT CHAIN DEHYDROGENASE"/>
    <property type="match status" value="1"/>
</dbReference>
<evidence type="ECO:0000313" key="1">
    <source>
        <dbReference type="EMBL" id="ABD79388.1"/>
    </source>
</evidence>
<dbReference type="CDD" id="cd05325">
    <property type="entry name" value="carb_red_sniffer_like_SDR_c"/>
    <property type="match status" value="1"/>
</dbReference>
<dbReference type="AlphaFoldDB" id="Q21PJ1"/>
<sequence>MNVVITGANRGIGLALVQGYLAKGAKVFAVCREATPELTATGAEVIEGVDVTAAVSVAALAERLDGVTIDVLINNAGLFQNETLGAIDYDQIITQFHVNALGALRVSEALISNMARGSKIGLITSRMGSIADNTSGSYYGYRMSKAALNAAGMSLAQDLRGRQVAVAILHPGFVQTRMVGFAGDVAPDTAAAGLIKRIDNLTLETSGSFWHANGEQLPW</sequence>
<dbReference type="HOGENOM" id="CLU_010194_9_1_6"/>
<dbReference type="OrthoDB" id="5786478at2"/>
<proteinExistence type="predicted"/>
<accession>Q21PJ1</accession>
<dbReference type="Pfam" id="PF00106">
    <property type="entry name" value="adh_short"/>
    <property type="match status" value="1"/>
</dbReference>
<dbReference type="RefSeq" id="WP_011466612.1">
    <property type="nucleotide sequence ID" value="NC_007912.1"/>
</dbReference>
<dbReference type="PRINTS" id="PR00081">
    <property type="entry name" value="GDHRDH"/>
</dbReference>
<dbReference type="InterPro" id="IPR002347">
    <property type="entry name" value="SDR_fam"/>
</dbReference>
<dbReference type="InterPro" id="IPR036291">
    <property type="entry name" value="NAD(P)-bd_dom_sf"/>
</dbReference>
<keyword evidence="2" id="KW-1185">Reference proteome</keyword>
<dbReference type="Proteomes" id="UP000001947">
    <property type="component" value="Chromosome"/>
</dbReference>
<dbReference type="GeneID" id="98611835"/>
<evidence type="ECO:0000313" key="2">
    <source>
        <dbReference type="Proteomes" id="UP000001947"/>
    </source>
</evidence>
<name>Q21PJ1_SACD2</name>
<dbReference type="eggNOG" id="COG1028">
    <property type="taxonomic scope" value="Bacteria"/>
</dbReference>
<dbReference type="PANTHER" id="PTHR45458">
    <property type="entry name" value="SHORT-CHAIN DEHYDROGENASE/REDUCTASE SDR"/>
    <property type="match status" value="1"/>
</dbReference>
<dbReference type="Gene3D" id="3.40.50.720">
    <property type="entry name" value="NAD(P)-binding Rossmann-like Domain"/>
    <property type="match status" value="1"/>
</dbReference>
<protein>
    <submittedName>
        <fullName evidence="1">Short-chain dehydrogenase/reductase SDR</fullName>
    </submittedName>
</protein>
<dbReference type="GO" id="GO:0016616">
    <property type="term" value="F:oxidoreductase activity, acting on the CH-OH group of donors, NAD or NADP as acceptor"/>
    <property type="evidence" value="ECO:0007669"/>
    <property type="project" value="TreeGrafter"/>
</dbReference>
<organism evidence="1 2">
    <name type="scientific">Saccharophagus degradans (strain 2-40 / ATCC 43961 / DSM 17024)</name>
    <dbReference type="NCBI Taxonomy" id="203122"/>
    <lineage>
        <taxon>Bacteria</taxon>
        <taxon>Pseudomonadati</taxon>
        <taxon>Pseudomonadota</taxon>
        <taxon>Gammaproteobacteria</taxon>
        <taxon>Cellvibrionales</taxon>
        <taxon>Cellvibrionaceae</taxon>
        <taxon>Saccharophagus</taxon>
    </lineage>
</organism>
<dbReference type="SUPFAM" id="SSF51735">
    <property type="entry name" value="NAD(P)-binding Rossmann-fold domains"/>
    <property type="match status" value="1"/>
</dbReference>
<dbReference type="EMBL" id="CP000282">
    <property type="protein sequence ID" value="ABD79388.1"/>
    <property type="molecule type" value="Genomic_DNA"/>
</dbReference>
<dbReference type="KEGG" id="sde:Sde_0124"/>
<reference evidence="1 2" key="1">
    <citation type="journal article" date="2008" name="PLoS Genet.">
        <title>Complete genome sequence of the complex carbohydrate-degrading marine bacterium, Saccharophagus degradans strain 2-40 T.</title>
        <authorList>
            <person name="Weiner R.M."/>
            <person name="Taylor L.E.II."/>
            <person name="Henrissat B."/>
            <person name="Hauser L."/>
            <person name="Land M."/>
            <person name="Coutinho P.M."/>
            <person name="Rancurel C."/>
            <person name="Saunders E.H."/>
            <person name="Longmire A.G."/>
            <person name="Zhang H."/>
            <person name="Bayer E.A."/>
            <person name="Gilbert H.J."/>
            <person name="Larimer F."/>
            <person name="Zhulin I.B."/>
            <person name="Ekborg N.A."/>
            <person name="Lamed R."/>
            <person name="Richardson P.M."/>
            <person name="Borovok I."/>
            <person name="Hutcheson S."/>
        </authorList>
    </citation>
    <scope>NUCLEOTIDE SEQUENCE [LARGE SCALE GENOMIC DNA]</scope>
    <source>
        <strain evidence="2">2-40 / ATCC 43961 / DSM 17024</strain>
    </source>
</reference>
<dbReference type="InterPro" id="IPR052184">
    <property type="entry name" value="SDR_enzymes"/>
</dbReference>
<dbReference type="STRING" id="203122.Sde_0124"/>
<gene>
    <name evidence="1" type="ordered locus">Sde_0124</name>
</gene>